<feature type="transmembrane region" description="Helical" evidence="1">
    <location>
        <begin position="96"/>
        <end position="123"/>
    </location>
</feature>
<evidence type="ECO:0000256" key="1">
    <source>
        <dbReference type="SAM" id="Phobius"/>
    </source>
</evidence>
<sequence length="126" mass="14139">MESFELYLPNVQLFIGMRTILELFRTHLCLSRSHTVQLSYRIYSTSELLCVSNRVAVSPVVVVTLLCSTSFLIVHEPYASSLTVQSSHRIYSVSELLFAFRCIAVSLVIVVALLYSTSFLIVVTVS</sequence>
<gene>
    <name evidence="2" type="ORF">PIB30_070148</name>
</gene>
<keyword evidence="1" id="KW-0472">Membrane</keyword>
<accession>A0ABU6ZM42</accession>
<proteinExistence type="predicted"/>
<organism evidence="2 3">
    <name type="scientific">Stylosanthes scabra</name>
    <dbReference type="NCBI Taxonomy" id="79078"/>
    <lineage>
        <taxon>Eukaryota</taxon>
        <taxon>Viridiplantae</taxon>
        <taxon>Streptophyta</taxon>
        <taxon>Embryophyta</taxon>
        <taxon>Tracheophyta</taxon>
        <taxon>Spermatophyta</taxon>
        <taxon>Magnoliopsida</taxon>
        <taxon>eudicotyledons</taxon>
        <taxon>Gunneridae</taxon>
        <taxon>Pentapetalae</taxon>
        <taxon>rosids</taxon>
        <taxon>fabids</taxon>
        <taxon>Fabales</taxon>
        <taxon>Fabaceae</taxon>
        <taxon>Papilionoideae</taxon>
        <taxon>50 kb inversion clade</taxon>
        <taxon>dalbergioids sensu lato</taxon>
        <taxon>Dalbergieae</taxon>
        <taxon>Pterocarpus clade</taxon>
        <taxon>Stylosanthes</taxon>
    </lineage>
</organism>
<dbReference type="EMBL" id="JASCZI010272644">
    <property type="protein sequence ID" value="MED6223036.1"/>
    <property type="molecule type" value="Genomic_DNA"/>
</dbReference>
<evidence type="ECO:0000313" key="3">
    <source>
        <dbReference type="Proteomes" id="UP001341840"/>
    </source>
</evidence>
<keyword evidence="1" id="KW-1133">Transmembrane helix</keyword>
<keyword evidence="3" id="KW-1185">Reference proteome</keyword>
<reference evidence="2 3" key="1">
    <citation type="journal article" date="2023" name="Plants (Basel)">
        <title>Bridging the Gap: Combining Genomics and Transcriptomics Approaches to Understand Stylosanthes scabra, an Orphan Legume from the Brazilian Caatinga.</title>
        <authorList>
            <person name="Ferreira-Neto J.R.C."/>
            <person name="da Silva M.D."/>
            <person name="Binneck E."/>
            <person name="de Melo N.F."/>
            <person name="da Silva R.H."/>
            <person name="de Melo A.L.T.M."/>
            <person name="Pandolfi V."/>
            <person name="Bustamante F.O."/>
            <person name="Brasileiro-Vidal A.C."/>
            <person name="Benko-Iseppon A.M."/>
        </authorList>
    </citation>
    <scope>NUCLEOTIDE SEQUENCE [LARGE SCALE GENOMIC DNA]</scope>
    <source>
        <tissue evidence="2">Leaves</tissue>
    </source>
</reference>
<evidence type="ECO:0000313" key="2">
    <source>
        <dbReference type="EMBL" id="MED6223036.1"/>
    </source>
</evidence>
<comment type="caution">
    <text evidence="2">The sequence shown here is derived from an EMBL/GenBank/DDBJ whole genome shotgun (WGS) entry which is preliminary data.</text>
</comment>
<protein>
    <submittedName>
        <fullName evidence="2">Uncharacterized protein</fullName>
    </submittedName>
</protein>
<dbReference type="Proteomes" id="UP001341840">
    <property type="component" value="Unassembled WGS sequence"/>
</dbReference>
<keyword evidence="1" id="KW-0812">Transmembrane</keyword>
<name>A0ABU6ZM42_9FABA</name>